<evidence type="ECO:0000256" key="7">
    <source>
        <dbReference type="ARBA" id="ARBA00022840"/>
    </source>
</evidence>
<reference evidence="14 16" key="2">
    <citation type="submission" date="2022-01" db="EMBL/GenBank/DDBJ databases">
        <title>VMRC isolate genome collection.</title>
        <authorList>
            <person name="France M."/>
            <person name="Rutt L."/>
            <person name="Humphrys M."/>
            <person name="Ravel J."/>
        </authorList>
    </citation>
    <scope>NUCLEOTIDE SEQUENCE [LARGE SCALE GENOMIC DNA]</scope>
    <source>
        <strain evidence="14 16">C0172B4</strain>
    </source>
</reference>
<dbReference type="GO" id="GO:0006865">
    <property type="term" value="P:amino acid transport"/>
    <property type="evidence" value="ECO:0007669"/>
    <property type="project" value="UniProtKB-KW"/>
</dbReference>
<keyword evidence="6" id="KW-0547">Nucleotide-binding</keyword>
<evidence type="ECO:0000256" key="2">
    <source>
        <dbReference type="ARBA" id="ARBA00022448"/>
    </source>
</evidence>
<dbReference type="GO" id="GO:0022857">
    <property type="term" value="F:transmembrane transporter activity"/>
    <property type="evidence" value="ECO:0007669"/>
    <property type="project" value="UniProtKB-ARBA"/>
</dbReference>
<dbReference type="EMBL" id="JAKHEY010000014">
    <property type="protein sequence ID" value="MCZ9678916.1"/>
    <property type="molecule type" value="Genomic_DNA"/>
</dbReference>
<dbReference type="PANTHER" id="PTHR42798:SF2">
    <property type="entry name" value="ABC TRANSPORTER ATP-BINDING PROTEIN MG467-RELATED"/>
    <property type="match status" value="1"/>
</dbReference>
<feature type="transmembrane region" description="Helical" evidence="12">
    <location>
        <begin position="580"/>
        <end position="602"/>
    </location>
</feature>
<comment type="caution">
    <text evidence="15">The sequence shown here is derived from an EMBL/GenBank/DDBJ whole genome shotgun (WGS) entry which is preliminary data.</text>
</comment>
<reference evidence="15" key="1">
    <citation type="submission" date="2022-01" db="EMBL/GenBank/DDBJ databases">
        <title>STING isolate genome collection.</title>
        <authorList>
            <person name="France M."/>
            <person name="Rutt L."/>
            <person name="Humphrys M."/>
            <person name="Ravel J."/>
        </authorList>
    </citation>
    <scope>NUCLEOTIDE SEQUENCE</scope>
    <source>
        <strain evidence="15">C0081E5</strain>
    </source>
</reference>
<evidence type="ECO:0000256" key="10">
    <source>
        <dbReference type="ARBA" id="ARBA00023136"/>
    </source>
</evidence>
<dbReference type="EMBL" id="JAKHPW010000014">
    <property type="protein sequence ID" value="MCZ3622794.1"/>
    <property type="molecule type" value="Genomic_DNA"/>
</dbReference>
<name>A0AAW5X058_9LACO</name>
<keyword evidence="3" id="KW-1003">Cell membrane</keyword>
<dbReference type="Gene3D" id="3.40.50.300">
    <property type="entry name" value="P-loop containing nucleotide triphosphate hydrolases"/>
    <property type="match status" value="1"/>
</dbReference>
<dbReference type="RefSeq" id="WP_269255145.1">
    <property type="nucleotide sequence ID" value="NZ_JAKHEY010000014.1"/>
</dbReference>
<dbReference type="Pfam" id="PF12704">
    <property type="entry name" value="MacB_PCD"/>
    <property type="match status" value="1"/>
</dbReference>
<evidence type="ECO:0000313" key="14">
    <source>
        <dbReference type="EMBL" id="MCZ3622794.1"/>
    </source>
</evidence>
<organism evidence="15 17">
    <name type="scientific">Lactobacillus mulieris</name>
    <dbReference type="NCBI Taxonomy" id="2508708"/>
    <lineage>
        <taxon>Bacteria</taxon>
        <taxon>Bacillati</taxon>
        <taxon>Bacillota</taxon>
        <taxon>Bacilli</taxon>
        <taxon>Lactobacillales</taxon>
        <taxon>Lactobacillaceae</taxon>
        <taxon>Lactobacillus</taxon>
    </lineage>
</organism>
<dbReference type="InterPro" id="IPR027417">
    <property type="entry name" value="P-loop_NTPase"/>
</dbReference>
<evidence type="ECO:0000256" key="1">
    <source>
        <dbReference type="ARBA" id="ARBA00004429"/>
    </source>
</evidence>
<dbReference type="Pfam" id="PF00005">
    <property type="entry name" value="ABC_tran"/>
    <property type="match status" value="1"/>
</dbReference>
<dbReference type="GO" id="GO:0098796">
    <property type="term" value="C:membrane protein complex"/>
    <property type="evidence" value="ECO:0007669"/>
    <property type="project" value="UniProtKB-ARBA"/>
</dbReference>
<comment type="similarity">
    <text evidence="11">Belongs to the ABC transporter superfamily. Macrolide exporter (TC 3.A.1.122) family.</text>
</comment>
<dbReference type="PANTHER" id="PTHR42798">
    <property type="entry name" value="LIPOPROTEIN-RELEASING SYSTEM ATP-BINDING PROTEIN LOLD"/>
    <property type="match status" value="1"/>
</dbReference>
<dbReference type="InterPro" id="IPR003593">
    <property type="entry name" value="AAA+_ATPase"/>
</dbReference>
<dbReference type="CDD" id="cd03255">
    <property type="entry name" value="ABC_MJ0796_LolCDE_FtsE"/>
    <property type="match status" value="1"/>
</dbReference>
<keyword evidence="4" id="KW-0997">Cell inner membrane</keyword>
<proteinExistence type="inferred from homology"/>
<dbReference type="Proteomes" id="UP001211566">
    <property type="component" value="Unassembled WGS sequence"/>
</dbReference>
<keyword evidence="16" id="KW-1185">Reference proteome</keyword>
<dbReference type="PROSITE" id="PS00211">
    <property type="entry name" value="ABC_TRANSPORTER_1"/>
    <property type="match status" value="1"/>
</dbReference>
<evidence type="ECO:0000313" key="17">
    <source>
        <dbReference type="Proteomes" id="UP001211566"/>
    </source>
</evidence>
<gene>
    <name evidence="14" type="ORF">L2772_08030</name>
    <name evidence="15" type="ORF">L2Z99_07600</name>
</gene>
<protein>
    <submittedName>
        <fullName evidence="15">ATP-binding cassette domain-containing protein</fullName>
    </submittedName>
</protein>
<evidence type="ECO:0000256" key="8">
    <source>
        <dbReference type="ARBA" id="ARBA00022970"/>
    </source>
</evidence>
<evidence type="ECO:0000313" key="16">
    <source>
        <dbReference type="Proteomes" id="UP001211420"/>
    </source>
</evidence>
<keyword evidence="10 12" id="KW-0472">Membrane</keyword>
<dbReference type="Proteomes" id="UP001211420">
    <property type="component" value="Unassembled WGS sequence"/>
</dbReference>
<comment type="subcellular location">
    <subcellularLocation>
        <location evidence="1">Cell inner membrane</location>
        <topology evidence="1">Multi-pass membrane protein</topology>
    </subcellularLocation>
</comment>
<evidence type="ECO:0000256" key="9">
    <source>
        <dbReference type="ARBA" id="ARBA00022989"/>
    </source>
</evidence>
<dbReference type="InterPro" id="IPR017871">
    <property type="entry name" value="ABC_transporter-like_CS"/>
</dbReference>
<evidence type="ECO:0000256" key="12">
    <source>
        <dbReference type="SAM" id="Phobius"/>
    </source>
</evidence>
<keyword evidence="8" id="KW-0029">Amino-acid transport</keyword>
<evidence type="ECO:0000256" key="3">
    <source>
        <dbReference type="ARBA" id="ARBA00022475"/>
    </source>
</evidence>
<dbReference type="Pfam" id="PF02687">
    <property type="entry name" value="FtsX"/>
    <property type="match status" value="1"/>
</dbReference>
<keyword evidence="7 15" id="KW-0067">ATP-binding</keyword>
<feature type="transmembrane region" description="Helical" evidence="12">
    <location>
        <begin position="264"/>
        <end position="284"/>
    </location>
</feature>
<dbReference type="SUPFAM" id="SSF52540">
    <property type="entry name" value="P-loop containing nucleoside triphosphate hydrolases"/>
    <property type="match status" value="1"/>
</dbReference>
<evidence type="ECO:0000259" key="13">
    <source>
        <dbReference type="PROSITE" id="PS50893"/>
    </source>
</evidence>
<dbReference type="GO" id="GO:0005886">
    <property type="term" value="C:plasma membrane"/>
    <property type="evidence" value="ECO:0007669"/>
    <property type="project" value="UniProtKB-SubCell"/>
</dbReference>
<keyword evidence="5 12" id="KW-0812">Transmembrane</keyword>
<feature type="transmembrane region" description="Helical" evidence="12">
    <location>
        <begin position="521"/>
        <end position="549"/>
    </location>
</feature>
<evidence type="ECO:0000256" key="11">
    <source>
        <dbReference type="ARBA" id="ARBA00038388"/>
    </source>
</evidence>
<evidence type="ECO:0000256" key="5">
    <source>
        <dbReference type="ARBA" id="ARBA00022692"/>
    </source>
</evidence>
<evidence type="ECO:0000256" key="4">
    <source>
        <dbReference type="ARBA" id="ARBA00022519"/>
    </source>
</evidence>
<dbReference type="SMART" id="SM00382">
    <property type="entry name" value="AAA"/>
    <property type="match status" value="1"/>
</dbReference>
<evidence type="ECO:0000313" key="15">
    <source>
        <dbReference type="EMBL" id="MCZ9678916.1"/>
    </source>
</evidence>
<dbReference type="InterPro" id="IPR003838">
    <property type="entry name" value="ABC3_permease_C"/>
</dbReference>
<dbReference type="GO" id="GO:0016887">
    <property type="term" value="F:ATP hydrolysis activity"/>
    <property type="evidence" value="ECO:0007669"/>
    <property type="project" value="InterPro"/>
</dbReference>
<dbReference type="FunFam" id="3.40.50.300:FF:000032">
    <property type="entry name" value="Export ABC transporter ATP-binding protein"/>
    <property type="match status" value="1"/>
</dbReference>
<keyword evidence="9 12" id="KW-1133">Transmembrane helix</keyword>
<dbReference type="AlphaFoldDB" id="A0AAW5X058"/>
<feature type="transmembrane region" description="Helical" evidence="12">
    <location>
        <begin position="614"/>
        <end position="639"/>
    </location>
</feature>
<sequence length="656" mass="70789">MAFLELKNIYKSYFLGKEEFPVLKGINLDFELGDFVSILGESGGGKSTLMNIIGGLDRAFSGEVLLAGQKLNHSKEASLNKYRRETIGYIYQSYNLIPHLNVLDNVALALDMTTLTASERKKRALDLLEQVGLQDHVKKYPKQLSGGQKQRVAIARALASDPQVIIADEPTGALDSQNTEEVLALLNKIAAEGRLVITVTHSQHVADSGTRIVRLADGKIISDQRLKPAYNAKVESKLQSRKLPLVTSMRNAFKHFKYHFKRNLLIIIGTAVGLFSVITFNGLGTGVKGYVNEQINSLVNPKQVLVTPYVKSSNNNQRSSYVNLTAGDKTVNTFSNKDIAALKQVKNVTKVEKIHTLSNVATSFNKKSTNITTVTNWTSVLNASSIKKGRLPKTGEIVIDKKNIAKSLTNNPNSLIGKTITLTYTGLNKSGQKATITIKVKVVGLTESSGSSQINAIGGNTIENALKAANMSTDVAALGVSASSMNTAKKVAKNINKLKVSGKLRFTATAVSSMLDRIETYISLITNVLAGIAGISLLVSALMIIVTMYMSVSDRTKEIGILRALGESKRDIRRLFTSESILLGIFSATFATIIALAVQSLANSALSQIAHYSFIQISLSNIISAFIISIVISLLAAILPARHAASLNPIDALAGE</sequence>
<dbReference type="InterPro" id="IPR025857">
    <property type="entry name" value="MacB_PCD"/>
</dbReference>
<feature type="domain" description="ABC transporter" evidence="13">
    <location>
        <begin position="4"/>
        <end position="242"/>
    </location>
</feature>
<dbReference type="GO" id="GO:0005524">
    <property type="term" value="F:ATP binding"/>
    <property type="evidence" value="ECO:0007669"/>
    <property type="project" value="UniProtKB-KW"/>
</dbReference>
<dbReference type="InterPro" id="IPR003439">
    <property type="entry name" value="ABC_transporter-like_ATP-bd"/>
</dbReference>
<accession>A0AAW5X058</accession>
<keyword evidence="2" id="KW-0813">Transport</keyword>
<evidence type="ECO:0000256" key="6">
    <source>
        <dbReference type="ARBA" id="ARBA00022741"/>
    </source>
</evidence>
<dbReference type="InterPro" id="IPR017911">
    <property type="entry name" value="MacB-like_ATP-bd"/>
</dbReference>
<dbReference type="PROSITE" id="PS50893">
    <property type="entry name" value="ABC_TRANSPORTER_2"/>
    <property type="match status" value="1"/>
</dbReference>